<accession>A0AAJ0B2U6</accession>
<evidence type="ECO:0000259" key="2">
    <source>
        <dbReference type="Pfam" id="PF20150"/>
    </source>
</evidence>
<dbReference type="AlphaFoldDB" id="A0AAJ0B2U6"/>
<feature type="region of interest" description="Disordered" evidence="1">
    <location>
        <begin position="1"/>
        <end position="27"/>
    </location>
</feature>
<gene>
    <name evidence="3" type="ORF">QBC47DRAFT_354527</name>
</gene>
<comment type="caution">
    <text evidence="3">The sequence shown here is derived from an EMBL/GenBank/DDBJ whole genome shotgun (WGS) entry which is preliminary data.</text>
</comment>
<feature type="domain" description="2EXR" evidence="2">
    <location>
        <begin position="36"/>
        <end position="149"/>
    </location>
</feature>
<name>A0AAJ0B2U6_9PEZI</name>
<protein>
    <recommendedName>
        <fullName evidence="2">2EXR domain-containing protein</fullName>
    </recommendedName>
</protein>
<proteinExistence type="predicted"/>
<organism evidence="3 4">
    <name type="scientific">Echria macrotheca</name>
    <dbReference type="NCBI Taxonomy" id="438768"/>
    <lineage>
        <taxon>Eukaryota</taxon>
        <taxon>Fungi</taxon>
        <taxon>Dikarya</taxon>
        <taxon>Ascomycota</taxon>
        <taxon>Pezizomycotina</taxon>
        <taxon>Sordariomycetes</taxon>
        <taxon>Sordariomycetidae</taxon>
        <taxon>Sordariales</taxon>
        <taxon>Schizotheciaceae</taxon>
        <taxon>Echria</taxon>
    </lineage>
</organism>
<dbReference type="EMBL" id="MU839852">
    <property type="protein sequence ID" value="KAK1749794.1"/>
    <property type="molecule type" value="Genomic_DNA"/>
</dbReference>
<sequence>MTSAEMCLENLPTAEDPTSLRGPEDSIERKPPATTFHYFLWLPFEIREIIWKFAVRPAVPGAHVFSVWQESCASSQPKEMSSEFPALHPINPANPPTWRLGAPRCLSTTATFTRDVMEATPPSWLRDNPSAYLIDSGLWSACRESRRVLEQAFRRPEHHGKDEWGITKSVMDEEAGDNKNRFWYGKGWNEKGYFALPGVTSFAARAGGESRFFSVMPARDLFILQPSDLSEWLRTGSLPFALGWCDQVALEYDPSWEAVLQEYPGQDIIRDIGDKLLRYVAQENYVETFWIIDYRINLNAIRRTETRQRRGERDSELKVFCGSDRRYVEVCEPHHRSGRGDICGPWDLIHMLWSEWFDEEITNPYTNNLTYNFGVLACEYF</sequence>
<dbReference type="Proteomes" id="UP001239445">
    <property type="component" value="Unassembled WGS sequence"/>
</dbReference>
<dbReference type="Pfam" id="PF20150">
    <property type="entry name" value="2EXR"/>
    <property type="match status" value="1"/>
</dbReference>
<evidence type="ECO:0000313" key="4">
    <source>
        <dbReference type="Proteomes" id="UP001239445"/>
    </source>
</evidence>
<evidence type="ECO:0000313" key="3">
    <source>
        <dbReference type="EMBL" id="KAK1749794.1"/>
    </source>
</evidence>
<reference evidence="3" key="1">
    <citation type="submission" date="2023-06" db="EMBL/GenBank/DDBJ databases">
        <title>Genome-scale phylogeny and comparative genomics of the fungal order Sordariales.</title>
        <authorList>
            <consortium name="Lawrence Berkeley National Laboratory"/>
            <person name="Hensen N."/>
            <person name="Bonometti L."/>
            <person name="Westerberg I."/>
            <person name="Brannstrom I.O."/>
            <person name="Guillou S."/>
            <person name="Cros-Aarteil S."/>
            <person name="Calhoun S."/>
            <person name="Haridas S."/>
            <person name="Kuo A."/>
            <person name="Mondo S."/>
            <person name="Pangilinan J."/>
            <person name="Riley R."/>
            <person name="Labutti K."/>
            <person name="Andreopoulos B."/>
            <person name="Lipzen A."/>
            <person name="Chen C."/>
            <person name="Yanf M."/>
            <person name="Daum C."/>
            <person name="Ng V."/>
            <person name="Clum A."/>
            <person name="Steindorff A."/>
            <person name="Ohm R."/>
            <person name="Martin F."/>
            <person name="Silar P."/>
            <person name="Natvig D."/>
            <person name="Lalanne C."/>
            <person name="Gautier V."/>
            <person name="Ament-Velasquez S.L."/>
            <person name="Kruys A."/>
            <person name="Hutchinson M.I."/>
            <person name="Powell A.J."/>
            <person name="Barry K."/>
            <person name="Miller A.N."/>
            <person name="Grigoriev I.V."/>
            <person name="Debuchy R."/>
            <person name="Gladieux P."/>
            <person name="Thoren M.H."/>
            <person name="Johannesson H."/>
        </authorList>
    </citation>
    <scope>NUCLEOTIDE SEQUENCE</scope>
    <source>
        <strain evidence="3">PSN4</strain>
    </source>
</reference>
<dbReference type="InterPro" id="IPR045518">
    <property type="entry name" value="2EXR"/>
</dbReference>
<evidence type="ECO:0000256" key="1">
    <source>
        <dbReference type="SAM" id="MobiDB-lite"/>
    </source>
</evidence>
<keyword evidence="4" id="KW-1185">Reference proteome</keyword>